<dbReference type="Gene3D" id="1.50.10.10">
    <property type="match status" value="1"/>
</dbReference>
<dbReference type="PANTHER" id="PTHR31616:SF0">
    <property type="entry name" value="GLUCAN 1,4-ALPHA-GLUCOSIDASE"/>
    <property type="match status" value="1"/>
</dbReference>
<dbReference type="InterPro" id="IPR008928">
    <property type="entry name" value="6-hairpin_glycosidase_sf"/>
</dbReference>
<organism evidence="2 3">
    <name type="scientific">Arthrobacter methylotrophus</name>
    <dbReference type="NCBI Taxonomy" id="121291"/>
    <lineage>
        <taxon>Bacteria</taxon>
        <taxon>Bacillati</taxon>
        <taxon>Actinomycetota</taxon>
        <taxon>Actinomycetes</taxon>
        <taxon>Micrococcales</taxon>
        <taxon>Micrococcaceae</taxon>
        <taxon>Arthrobacter</taxon>
    </lineage>
</organism>
<feature type="non-terminal residue" evidence="2">
    <location>
        <position position="222"/>
    </location>
</feature>
<dbReference type="InterPro" id="IPR011613">
    <property type="entry name" value="GH15-like"/>
</dbReference>
<dbReference type="GO" id="GO:0016787">
    <property type="term" value="F:hydrolase activity"/>
    <property type="evidence" value="ECO:0007669"/>
    <property type="project" value="UniProtKB-KW"/>
</dbReference>
<evidence type="ECO:0000259" key="1">
    <source>
        <dbReference type="Pfam" id="PF00723"/>
    </source>
</evidence>
<name>A0ABV5UY24_9MICC</name>
<protein>
    <submittedName>
        <fullName evidence="2">Glycoside hydrolase family 15 protein</fullName>
    </submittedName>
</protein>
<comment type="caution">
    <text evidence="2">The sequence shown here is derived from an EMBL/GenBank/DDBJ whole genome shotgun (WGS) entry which is preliminary data.</text>
</comment>
<feature type="non-terminal residue" evidence="2">
    <location>
        <position position="1"/>
    </location>
</feature>
<dbReference type="EMBL" id="JBHMBH010000105">
    <property type="protein sequence ID" value="MFB9717077.1"/>
    <property type="molecule type" value="Genomic_DNA"/>
</dbReference>
<dbReference type="RefSeq" id="WP_376955543.1">
    <property type="nucleotide sequence ID" value="NZ_JBHMBH010000105.1"/>
</dbReference>
<feature type="domain" description="GH15-like" evidence="1">
    <location>
        <begin position="2"/>
        <end position="213"/>
    </location>
</feature>
<evidence type="ECO:0000313" key="2">
    <source>
        <dbReference type="EMBL" id="MFB9717077.1"/>
    </source>
</evidence>
<dbReference type="InterPro" id="IPR012341">
    <property type="entry name" value="6hp_glycosidase-like_sf"/>
</dbReference>
<proteinExistence type="predicted"/>
<dbReference type="SUPFAM" id="SSF48208">
    <property type="entry name" value="Six-hairpin glycosidases"/>
    <property type="match status" value="1"/>
</dbReference>
<sequence>RALAGNPEQIQIMYGVGGERELPERELNHLPGYANSKPVRIGNAAASQFQADVVGEVMVALERLRMAGGKEDHFSWALQRALLGFVERHFDDKDFGLWEMRGQAQYFTHSRVMMWAAFNSGIRAVRIHGLSGDITKWEHLRGRLREEIMREGFDRRINSFTQTYGGGQTDAALLVIPQVGFLPYNDEHMLGTVARLEKELLTDDGLLLRYRTESGVDGLEPG</sequence>
<gene>
    <name evidence="2" type="ORF">ACFFPI_23575</name>
</gene>
<keyword evidence="3" id="KW-1185">Reference proteome</keyword>
<reference evidence="2 3" key="1">
    <citation type="submission" date="2024-09" db="EMBL/GenBank/DDBJ databases">
        <authorList>
            <person name="Sun Q."/>
            <person name="Mori K."/>
        </authorList>
    </citation>
    <scope>NUCLEOTIDE SEQUENCE [LARGE SCALE GENOMIC DNA]</scope>
    <source>
        <strain evidence="2 3">JCM 13519</strain>
    </source>
</reference>
<evidence type="ECO:0000313" key="3">
    <source>
        <dbReference type="Proteomes" id="UP001589536"/>
    </source>
</evidence>
<dbReference type="Proteomes" id="UP001589536">
    <property type="component" value="Unassembled WGS sequence"/>
</dbReference>
<dbReference type="Pfam" id="PF00723">
    <property type="entry name" value="Glyco_hydro_15"/>
    <property type="match status" value="1"/>
</dbReference>
<keyword evidence="2" id="KW-0378">Hydrolase</keyword>
<accession>A0ABV5UY24</accession>
<dbReference type="PANTHER" id="PTHR31616">
    <property type="entry name" value="TREHALASE"/>
    <property type="match status" value="1"/>
</dbReference>